<dbReference type="EMBL" id="MU859478">
    <property type="protein sequence ID" value="KAK3946899.1"/>
    <property type="molecule type" value="Genomic_DNA"/>
</dbReference>
<feature type="compositionally biased region" description="Polar residues" evidence="1">
    <location>
        <begin position="26"/>
        <end position="35"/>
    </location>
</feature>
<evidence type="ECO:0000313" key="3">
    <source>
        <dbReference type="Proteomes" id="UP001303222"/>
    </source>
</evidence>
<evidence type="ECO:0000256" key="1">
    <source>
        <dbReference type="SAM" id="MobiDB-lite"/>
    </source>
</evidence>
<comment type="caution">
    <text evidence="2">The sequence shown here is derived from an EMBL/GenBank/DDBJ whole genome shotgun (WGS) entry which is preliminary data.</text>
</comment>
<protein>
    <submittedName>
        <fullName evidence="2">Uncharacterized protein</fullName>
    </submittedName>
</protein>
<keyword evidence="3" id="KW-1185">Reference proteome</keyword>
<sequence length="223" mass="24787">MSNSKTPHTKTPAIKANRATPDLPPLTQQKSTDNQNPPPFSASHQNPRHQGRVIVRGPPMPTGLETAAHYIDEQLQRWHNAHRDKYSPTTLKKLEELDDQVQDIRQDRLCGVIRPGDGTKILCILAQLNAMSDYMDQVDDLEKGWVWLEKSDADGLPLGTANDQPLEDTAKGKGQPLVDTDTDGEYEVVDKKNVQEDVNGGKNIGEQGVLATLQKYIKALKLH</sequence>
<proteinExistence type="predicted"/>
<gene>
    <name evidence="2" type="ORF">QBC32DRAFT_225292</name>
</gene>
<reference evidence="2" key="1">
    <citation type="journal article" date="2023" name="Mol. Phylogenet. Evol.">
        <title>Genome-scale phylogeny and comparative genomics of the fungal order Sordariales.</title>
        <authorList>
            <person name="Hensen N."/>
            <person name="Bonometti L."/>
            <person name="Westerberg I."/>
            <person name="Brannstrom I.O."/>
            <person name="Guillou S."/>
            <person name="Cros-Aarteil S."/>
            <person name="Calhoun S."/>
            <person name="Haridas S."/>
            <person name="Kuo A."/>
            <person name="Mondo S."/>
            <person name="Pangilinan J."/>
            <person name="Riley R."/>
            <person name="LaButti K."/>
            <person name="Andreopoulos B."/>
            <person name="Lipzen A."/>
            <person name="Chen C."/>
            <person name="Yan M."/>
            <person name="Daum C."/>
            <person name="Ng V."/>
            <person name="Clum A."/>
            <person name="Steindorff A."/>
            <person name="Ohm R.A."/>
            <person name="Martin F."/>
            <person name="Silar P."/>
            <person name="Natvig D.O."/>
            <person name="Lalanne C."/>
            <person name="Gautier V."/>
            <person name="Ament-Velasquez S.L."/>
            <person name="Kruys A."/>
            <person name="Hutchinson M.I."/>
            <person name="Powell A.J."/>
            <person name="Barry K."/>
            <person name="Miller A.N."/>
            <person name="Grigoriev I.V."/>
            <person name="Debuchy R."/>
            <person name="Gladieux P."/>
            <person name="Hiltunen Thoren M."/>
            <person name="Johannesson H."/>
        </authorList>
    </citation>
    <scope>NUCLEOTIDE SEQUENCE</scope>
    <source>
        <strain evidence="2">CBS 626.80</strain>
    </source>
</reference>
<feature type="region of interest" description="Disordered" evidence="1">
    <location>
        <begin position="156"/>
        <end position="181"/>
    </location>
</feature>
<name>A0AAN6NJE5_9PEZI</name>
<reference evidence="2" key="2">
    <citation type="submission" date="2023-06" db="EMBL/GenBank/DDBJ databases">
        <authorList>
            <consortium name="Lawrence Berkeley National Laboratory"/>
            <person name="Mondo S.J."/>
            <person name="Hensen N."/>
            <person name="Bonometti L."/>
            <person name="Westerberg I."/>
            <person name="Brannstrom I.O."/>
            <person name="Guillou S."/>
            <person name="Cros-Aarteil S."/>
            <person name="Calhoun S."/>
            <person name="Haridas S."/>
            <person name="Kuo A."/>
            <person name="Pangilinan J."/>
            <person name="Riley R."/>
            <person name="Labutti K."/>
            <person name="Andreopoulos B."/>
            <person name="Lipzen A."/>
            <person name="Chen C."/>
            <person name="Yanf M."/>
            <person name="Daum C."/>
            <person name="Ng V."/>
            <person name="Clum A."/>
            <person name="Steindorff A."/>
            <person name="Ohm R."/>
            <person name="Martin F."/>
            <person name="Silar P."/>
            <person name="Natvig D."/>
            <person name="Lalanne C."/>
            <person name="Gautier V."/>
            <person name="Ament-Velasquez S.L."/>
            <person name="Kruys A."/>
            <person name="Hutchinson M.I."/>
            <person name="Powell A.J."/>
            <person name="Barry K."/>
            <person name="Miller A.N."/>
            <person name="Grigoriev I.V."/>
            <person name="Debuchy R."/>
            <person name="Gladieux P."/>
            <person name="Thoren M.H."/>
            <person name="Johannesson H."/>
        </authorList>
    </citation>
    <scope>NUCLEOTIDE SEQUENCE</scope>
    <source>
        <strain evidence="2">CBS 626.80</strain>
    </source>
</reference>
<dbReference type="AlphaFoldDB" id="A0AAN6NJE5"/>
<organism evidence="2 3">
    <name type="scientific">Pseudoneurospora amorphoporcata</name>
    <dbReference type="NCBI Taxonomy" id="241081"/>
    <lineage>
        <taxon>Eukaryota</taxon>
        <taxon>Fungi</taxon>
        <taxon>Dikarya</taxon>
        <taxon>Ascomycota</taxon>
        <taxon>Pezizomycotina</taxon>
        <taxon>Sordariomycetes</taxon>
        <taxon>Sordariomycetidae</taxon>
        <taxon>Sordariales</taxon>
        <taxon>Sordariaceae</taxon>
        <taxon>Pseudoneurospora</taxon>
    </lineage>
</organism>
<evidence type="ECO:0000313" key="2">
    <source>
        <dbReference type="EMBL" id="KAK3946899.1"/>
    </source>
</evidence>
<accession>A0AAN6NJE5</accession>
<feature type="region of interest" description="Disordered" evidence="1">
    <location>
        <begin position="1"/>
        <end position="52"/>
    </location>
</feature>
<dbReference type="Proteomes" id="UP001303222">
    <property type="component" value="Unassembled WGS sequence"/>
</dbReference>